<reference evidence="2 3" key="1">
    <citation type="submission" date="2019-04" db="EMBL/GenBank/DDBJ databases">
        <authorList>
            <person name="Dong K."/>
        </authorList>
    </citation>
    <scope>NUCLEOTIDE SEQUENCE [LARGE SCALE GENOMIC DNA]</scope>
    <source>
        <strain evidence="3">dk3543</strain>
    </source>
</reference>
<dbReference type="PROSITE" id="PS51186">
    <property type="entry name" value="GNAT"/>
    <property type="match status" value="1"/>
</dbReference>
<organism evidence="2 3">
    <name type="scientific">Nocardioides jishulii</name>
    <dbReference type="NCBI Taxonomy" id="2575440"/>
    <lineage>
        <taxon>Bacteria</taxon>
        <taxon>Bacillati</taxon>
        <taxon>Actinomycetota</taxon>
        <taxon>Actinomycetes</taxon>
        <taxon>Propionibacteriales</taxon>
        <taxon>Nocardioidaceae</taxon>
        <taxon>Nocardioides</taxon>
    </lineage>
</organism>
<dbReference type="InterPro" id="IPR016181">
    <property type="entry name" value="Acyl_CoA_acyltransferase"/>
</dbReference>
<sequence>MIRRLEAGDVPACASLHQRAFPSFFLSQLGPRFLREFYRGFLGDPEAVALVAEDGSGGIAGVVVGTHAPAGFFSRLLKRRFVGFALASLLAVVRRPSSLPRLLRAVSYRGQVPIEVRGALLSSICVDPDGQGSGFGTQLIRAFEREVDRQSGHAYLVTDRSDNEAANAFYQRNGWTLAGAYTTAEGRAMNCYTYTTSEDSTHDR</sequence>
<protein>
    <submittedName>
        <fullName evidence="2">GNAT family N-acetyltransferase</fullName>
    </submittedName>
</protein>
<dbReference type="Proteomes" id="UP000307808">
    <property type="component" value="Unassembled WGS sequence"/>
</dbReference>
<dbReference type="CDD" id="cd04301">
    <property type="entry name" value="NAT_SF"/>
    <property type="match status" value="1"/>
</dbReference>
<dbReference type="Gene3D" id="3.40.630.30">
    <property type="match status" value="1"/>
</dbReference>
<keyword evidence="3" id="KW-1185">Reference proteome</keyword>
<comment type="caution">
    <text evidence="2">The sequence shown here is derived from an EMBL/GenBank/DDBJ whole genome shotgun (WGS) entry which is preliminary data.</text>
</comment>
<dbReference type="AlphaFoldDB" id="A0A4U2YTT9"/>
<dbReference type="GO" id="GO:0016747">
    <property type="term" value="F:acyltransferase activity, transferring groups other than amino-acyl groups"/>
    <property type="evidence" value="ECO:0007669"/>
    <property type="project" value="InterPro"/>
</dbReference>
<accession>A0A4U2YTT9</accession>
<evidence type="ECO:0000313" key="2">
    <source>
        <dbReference type="EMBL" id="TKI64839.1"/>
    </source>
</evidence>
<gene>
    <name evidence="2" type="ORF">FC770_00575</name>
</gene>
<name>A0A4U2YTT9_9ACTN</name>
<dbReference type="Pfam" id="PF00583">
    <property type="entry name" value="Acetyltransf_1"/>
    <property type="match status" value="1"/>
</dbReference>
<dbReference type="InterPro" id="IPR000182">
    <property type="entry name" value="GNAT_dom"/>
</dbReference>
<proteinExistence type="predicted"/>
<dbReference type="OrthoDB" id="1819306at2"/>
<dbReference type="EMBL" id="SZPY01000001">
    <property type="protein sequence ID" value="TKI64839.1"/>
    <property type="molecule type" value="Genomic_DNA"/>
</dbReference>
<evidence type="ECO:0000259" key="1">
    <source>
        <dbReference type="PROSITE" id="PS51186"/>
    </source>
</evidence>
<evidence type="ECO:0000313" key="3">
    <source>
        <dbReference type="Proteomes" id="UP000307808"/>
    </source>
</evidence>
<feature type="domain" description="N-acetyltransferase" evidence="1">
    <location>
        <begin position="1"/>
        <end position="194"/>
    </location>
</feature>
<dbReference type="SUPFAM" id="SSF55729">
    <property type="entry name" value="Acyl-CoA N-acyltransferases (Nat)"/>
    <property type="match status" value="1"/>
</dbReference>
<keyword evidence="2" id="KW-0808">Transferase</keyword>